<dbReference type="RefSeq" id="WP_309800636.1">
    <property type="nucleotide sequence ID" value="NZ_JAVDPW010000012.1"/>
</dbReference>
<sequence>MIQSVSRVTTLALTVAAIGLGACTDTTPWAYPTEPSAVAQRSVTVESAPVAIAPAPRIIGAAPPAATYVEPQPVAPPPAARAVQAQAPITYSTPRVVTVAPAPVGVQPMAPVQRVVTAPATVVVPAGPVLVEKSGLIDVVLSDNKGRTDGVILKDDTVIRFSPDFAAAMDPDGSRLAPGRPIVVRGNWGGNRRKAQVLNAVEMGTDIYSLVTLAPYAY</sequence>
<protein>
    <recommendedName>
        <fullName evidence="3">DUF5666 domain-containing protein</fullName>
    </recommendedName>
</protein>
<organism evidence="1 2">
    <name type="scientific">Inquilinus ginsengisoli</name>
    <dbReference type="NCBI Taxonomy" id="363840"/>
    <lineage>
        <taxon>Bacteria</taxon>
        <taxon>Pseudomonadati</taxon>
        <taxon>Pseudomonadota</taxon>
        <taxon>Alphaproteobacteria</taxon>
        <taxon>Rhodospirillales</taxon>
        <taxon>Rhodospirillaceae</taxon>
        <taxon>Inquilinus</taxon>
    </lineage>
</organism>
<dbReference type="Proteomes" id="UP001262410">
    <property type="component" value="Unassembled WGS sequence"/>
</dbReference>
<gene>
    <name evidence="1" type="ORF">E9232_006118</name>
</gene>
<evidence type="ECO:0000313" key="1">
    <source>
        <dbReference type="EMBL" id="MDR6293567.1"/>
    </source>
</evidence>
<accession>A0ABU1JY57</accession>
<name>A0ABU1JY57_9PROT</name>
<dbReference type="PROSITE" id="PS51257">
    <property type="entry name" value="PROKAR_LIPOPROTEIN"/>
    <property type="match status" value="1"/>
</dbReference>
<dbReference type="EMBL" id="JAVDPW010000012">
    <property type="protein sequence ID" value="MDR6293567.1"/>
    <property type="molecule type" value="Genomic_DNA"/>
</dbReference>
<reference evidence="1 2" key="1">
    <citation type="submission" date="2023-07" db="EMBL/GenBank/DDBJ databases">
        <title>Sorghum-associated microbial communities from plants grown in Nebraska, USA.</title>
        <authorList>
            <person name="Schachtman D."/>
        </authorList>
    </citation>
    <scope>NUCLEOTIDE SEQUENCE [LARGE SCALE GENOMIC DNA]</scope>
    <source>
        <strain evidence="1 2">584</strain>
    </source>
</reference>
<evidence type="ECO:0008006" key="3">
    <source>
        <dbReference type="Google" id="ProtNLM"/>
    </source>
</evidence>
<proteinExistence type="predicted"/>
<comment type="caution">
    <text evidence="1">The sequence shown here is derived from an EMBL/GenBank/DDBJ whole genome shotgun (WGS) entry which is preliminary data.</text>
</comment>
<keyword evidence="2" id="KW-1185">Reference proteome</keyword>
<evidence type="ECO:0000313" key="2">
    <source>
        <dbReference type="Proteomes" id="UP001262410"/>
    </source>
</evidence>